<keyword evidence="3" id="KW-0576">Peroxisome</keyword>
<evidence type="ECO:0000256" key="4">
    <source>
        <dbReference type="ARBA" id="ARBA00046271"/>
    </source>
</evidence>
<dbReference type="AlphaFoldDB" id="A0A5C3Q933"/>
<evidence type="ECO:0000256" key="5">
    <source>
        <dbReference type="SAM" id="MobiDB-lite"/>
    </source>
</evidence>
<keyword evidence="1" id="KW-0962">Peroxisome biogenesis</keyword>
<keyword evidence="7" id="KW-1185">Reference proteome</keyword>
<organism evidence="6 7">
    <name type="scientific">Pterulicium gracile</name>
    <dbReference type="NCBI Taxonomy" id="1884261"/>
    <lineage>
        <taxon>Eukaryota</taxon>
        <taxon>Fungi</taxon>
        <taxon>Dikarya</taxon>
        <taxon>Basidiomycota</taxon>
        <taxon>Agaricomycotina</taxon>
        <taxon>Agaricomycetes</taxon>
        <taxon>Agaricomycetidae</taxon>
        <taxon>Agaricales</taxon>
        <taxon>Pleurotineae</taxon>
        <taxon>Pterulaceae</taxon>
        <taxon>Pterulicium</taxon>
    </lineage>
</organism>
<evidence type="ECO:0008006" key="8">
    <source>
        <dbReference type="Google" id="ProtNLM"/>
    </source>
</evidence>
<dbReference type="GO" id="GO:0005778">
    <property type="term" value="C:peroxisomal membrane"/>
    <property type="evidence" value="ECO:0007669"/>
    <property type="project" value="UniProtKB-SubCell"/>
</dbReference>
<dbReference type="OrthoDB" id="10005898at2759"/>
<dbReference type="EMBL" id="ML178838">
    <property type="protein sequence ID" value="TFK98594.1"/>
    <property type="molecule type" value="Genomic_DNA"/>
</dbReference>
<evidence type="ECO:0000313" key="7">
    <source>
        <dbReference type="Proteomes" id="UP000305067"/>
    </source>
</evidence>
<comment type="subcellular location">
    <subcellularLocation>
        <location evidence="4">Peroxisome membrane</location>
    </subcellularLocation>
</comment>
<dbReference type="PANTHER" id="PTHR12652:SF25">
    <property type="entry name" value="MICROBODY (PEROXISOME) PROLIFERATION PROTEIN PEROXIN 11C (EUROFUNG)"/>
    <property type="match status" value="1"/>
</dbReference>
<name>A0A5C3Q933_9AGAR</name>
<evidence type="ECO:0000256" key="3">
    <source>
        <dbReference type="ARBA" id="ARBA00023140"/>
    </source>
</evidence>
<dbReference type="InterPro" id="IPR008733">
    <property type="entry name" value="PEX11"/>
</dbReference>
<dbReference type="Proteomes" id="UP000305067">
    <property type="component" value="Unassembled WGS sequence"/>
</dbReference>
<keyword evidence="2" id="KW-0472">Membrane</keyword>
<reference evidence="6 7" key="1">
    <citation type="journal article" date="2019" name="Nat. Ecol. Evol.">
        <title>Megaphylogeny resolves global patterns of mushroom evolution.</title>
        <authorList>
            <person name="Varga T."/>
            <person name="Krizsan K."/>
            <person name="Foldi C."/>
            <person name="Dima B."/>
            <person name="Sanchez-Garcia M."/>
            <person name="Sanchez-Ramirez S."/>
            <person name="Szollosi G.J."/>
            <person name="Szarkandi J.G."/>
            <person name="Papp V."/>
            <person name="Albert L."/>
            <person name="Andreopoulos W."/>
            <person name="Angelini C."/>
            <person name="Antonin V."/>
            <person name="Barry K.W."/>
            <person name="Bougher N.L."/>
            <person name="Buchanan P."/>
            <person name="Buyck B."/>
            <person name="Bense V."/>
            <person name="Catcheside P."/>
            <person name="Chovatia M."/>
            <person name="Cooper J."/>
            <person name="Damon W."/>
            <person name="Desjardin D."/>
            <person name="Finy P."/>
            <person name="Geml J."/>
            <person name="Haridas S."/>
            <person name="Hughes K."/>
            <person name="Justo A."/>
            <person name="Karasinski D."/>
            <person name="Kautmanova I."/>
            <person name="Kiss B."/>
            <person name="Kocsube S."/>
            <person name="Kotiranta H."/>
            <person name="LaButti K.M."/>
            <person name="Lechner B.E."/>
            <person name="Liimatainen K."/>
            <person name="Lipzen A."/>
            <person name="Lukacs Z."/>
            <person name="Mihaltcheva S."/>
            <person name="Morgado L.N."/>
            <person name="Niskanen T."/>
            <person name="Noordeloos M.E."/>
            <person name="Ohm R.A."/>
            <person name="Ortiz-Santana B."/>
            <person name="Ovrebo C."/>
            <person name="Racz N."/>
            <person name="Riley R."/>
            <person name="Savchenko A."/>
            <person name="Shiryaev A."/>
            <person name="Soop K."/>
            <person name="Spirin V."/>
            <person name="Szebenyi C."/>
            <person name="Tomsovsky M."/>
            <person name="Tulloss R.E."/>
            <person name="Uehling J."/>
            <person name="Grigoriev I.V."/>
            <person name="Vagvolgyi C."/>
            <person name="Papp T."/>
            <person name="Martin F.M."/>
            <person name="Miettinen O."/>
            <person name="Hibbett D.S."/>
            <person name="Nagy L.G."/>
        </authorList>
    </citation>
    <scope>NUCLEOTIDE SEQUENCE [LARGE SCALE GENOMIC DNA]</scope>
    <source>
        <strain evidence="6 7">CBS 309.79</strain>
    </source>
</reference>
<dbReference type="GO" id="GO:0016559">
    <property type="term" value="P:peroxisome fission"/>
    <property type="evidence" value="ECO:0007669"/>
    <property type="project" value="InterPro"/>
</dbReference>
<dbReference type="PANTHER" id="PTHR12652">
    <property type="entry name" value="PEROXISOMAL BIOGENESIS FACTOR 11"/>
    <property type="match status" value="1"/>
</dbReference>
<proteinExistence type="predicted"/>
<protein>
    <recommendedName>
        <fullName evidence="8">Peroxisomal biogenesis factor 11</fullName>
    </recommendedName>
</protein>
<dbReference type="STRING" id="1884261.A0A5C3Q933"/>
<feature type="region of interest" description="Disordered" evidence="5">
    <location>
        <begin position="283"/>
        <end position="309"/>
    </location>
</feature>
<evidence type="ECO:0000256" key="2">
    <source>
        <dbReference type="ARBA" id="ARBA00023136"/>
    </source>
</evidence>
<evidence type="ECO:0000313" key="6">
    <source>
        <dbReference type="EMBL" id="TFK98594.1"/>
    </source>
</evidence>
<dbReference type="Pfam" id="PF05648">
    <property type="entry name" value="PEX11"/>
    <property type="match status" value="1"/>
</dbReference>
<accession>A0A5C3Q933</accession>
<gene>
    <name evidence="6" type="ORF">BDV98DRAFT_572395</name>
</gene>
<evidence type="ECO:0000256" key="1">
    <source>
        <dbReference type="ARBA" id="ARBA00022593"/>
    </source>
</evidence>
<sequence length="309" mass="35083">MSVSKPKSIAELKATLYKLLPASETVDHLVRYLSTWSGTDKLFMVIQYTIKLIVPFLNARARLRHRGGLRPSPPSTAAPSLTKFAGIIGDARMLWRIWGLLPIVQWLVSLERNPPVTRALLNIERLQGWSMLLYYPLEHLYYLTSHSLIPTSFKLPSLPFLTTSSKGPRLTISPNAVALYSSRFWAVYVFLQLLHLQQDKVLLQQHQRQLKKSKTTLTELEQKEVDARWDTYWSELAVNVGYAPLTLHWSMEKGLFKNEIWVAIFGLLAGITSFRTGWKATALPPSSPISLEDSKERATVEGYDASADM</sequence>